<evidence type="ECO:0000259" key="3">
    <source>
        <dbReference type="Pfam" id="PF18912"/>
    </source>
</evidence>
<name>A0A7G9W718_ALKCA</name>
<dbReference type="Pfam" id="PF00156">
    <property type="entry name" value="Pribosyltran"/>
    <property type="match status" value="1"/>
</dbReference>
<dbReference type="KEGG" id="acae:HYG86_06675"/>
<dbReference type="PANTHER" id="PTHR47505:SF1">
    <property type="entry name" value="DNA UTILIZATION PROTEIN YHGH"/>
    <property type="match status" value="1"/>
</dbReference>
<sequence length="219" mass="25128">MALLFPDIKKCIMCNRQIDKLSLPLCEQCTKEITFYKGETVCNNCGRFYHGPTCDAVRIEKIIAVARYTGAWKELIHKFKFNNQKYLAKGLAEKMIERLQDEDMDIDLITYVPATTKTLSQRGYDQSQLLAKELALMLNKPMLATLKKEGNRPPQHTLQLSKRKNDWHGEFKPIKGTNLQNKNILLVDDIYTTGYTIHHALKVLKAQKTKSLITIVLAN</sequence>
<evidence type="ECO:0000313" key="5">
    <source>
        <dbReference type="Proteomes" id="UP000516160"/>
    </source>
</evidence>
<feature type="domain" description="Phosphoribosyltransferase" evidence="2">
    <location>
        <begin position="143"/>
        <end position="218"/>
    </location>
</feature>
<proteinExistence type="inferred from homology"/>
<dbReference type="InterPro" id="IPR000836">
    <property type="entry name" value="PRTase_dom"/>
</dbReference>
<dbReference type="CDD" id="cd06223">
    <property type="entry name" value="PRTases_typeI"/>
    <property type="match status" value="1"/>
</dbReference>
<evidence type="ECO:0000259" key="2">
    <source>
        <dbReference type="Pfam" id="PF00156"/>
    </source>
</evidence>
<dbReference type="RefSeq" id="WP_213168204.1">
    <property type="nucleotide sequence ID" value="NZ_CP058559.1"/>
</dbReference>
<accession>A0A7G9W718</accession>
<dbReference type="PANTHER" id="PTHR47505">
    <property type="entry name" value="DNA UTILIZATION PROTEIN YHGH"/>
    <property type="match status" value="1"/>
</dbReference>
<evidence type="ECO:0000256" key="1">
    <source>
        <dbReference type="ARBA" id="ARBA00008007"/>
    </source>
</evidence>
<keyword evidence="5" id="KW-1185">Reference proteome</keyword>
<dbReference type="Gene3D" id="3.40.50.2020">
    <property type="match status" value="1"/>
</dbReference>
<reference evidence="4 5" key="1">
    <citation type="submission" date="2020-07" db="EMBL/GenBank/DDBJ databases">
        <title>Alkalicella. sp. LB2 genome.</title>
        <authorList>
            <person name="Postec A."/>
            <person name="Quemeneur M."/>
        </authorList>
    </citation>
    <scope>NUCLEOTIDE SEQUENCE [LARGE SCALE GENOMIC DNA]</scope>
    <source>
        <strain evidence="4 5">LB2</strain>
    </source>
</reference>
<protein>
    <submittedName>
        <fullName evidence="4">ComF family protein</fullName>
    </submittedName>
</protein>
<evidence type="ECO:0000313" key="4">
    <source>
        <dbReference type="EMBL" id="QNO14480.1"/>
    </source>
</evidence>
<dbReference type="Pfam" id="PF18912">
    <property type="entry name" value="DZR_2"/>
    <property type="match status" value="1"/>
</dbReference>
<dbReference type="AlphaFoldDB" id="A0A7G9W718"/>
<organism evidence="4 5">
    <name type="scientific">Alkalicella caledoniensis</name>
    <dbReference type="NCBI Taxonomy" id="2731377"/>
    <lineage>
        <taxon>Bacteria</taxon>
        <taxon>Bacillati</taxon>
        <taxon>Bacillota</taxon>
        <taxon>Clostridia</taxon>
        <taxon>Eubacteriales</taxon>
        <taxon>Proteinivoracaceae</taxon>
        <taxon>Alkalicella</taxon>
    </lineage>
</organism>
<dbReference type="InterPro" id="IPR044005">
    <property type="entry name" value="DZR_2"/>
</dbReference>
<dbReference type="InterPro" id="IPR029057">
    <property type="entry name" value="PRTase-like"/>
</dbReference>
<dbReference type="SUPFAM" id="SSF53271">
    <property type="entry name" value="PRTase-like"/>
    <property type="match status" value="1"/>
</dbReference>
<dbReference type="InterPro" id="IPR051910">
    <property type="entry name" value="ComF/GntX_DNA_util-trans"/>
</dbReference>
<gene>
    <name evidence="4" type="ORF">HYG86_06675</name>
</gene>
<feature type="domain" description="Double zinc ribbon" evidence="3">
    <location>
        <begin position="2"/>
        <end position="56"/>
    </location>
</feature>
<dbReference type="Proteomes" id="UP000516160">
    <property type="component" value="Chromosome"/>
</dbReference>
<dbReference type="EMBL" id="CP058559">
    <property type="protein sequence ID" value="QNO14480.1"/>
    <property type="molecule type" value="Genomic_DNA"/>
</dbReference>
<comment type="similarity">
    <text evidence="1">Belongs to the ComF/GntX family.</text>
</comment>